<organism evidence="2 3">
    <name type="scientific">Rhizophagus clarus</name>
    <dbReference type="NCBI Taxonomy" id="94130"/>
    <lineage>
        <taxon>Eukaryota</taxon>
        <taxon>Fungi</taxon>
        <taxon>Fungi incertae sedis</taxon>
        <taxon>Mucoromycota</taxon>
        <taxon>Glomeromycotina</taxon>
        <taxon>Glomeromycetes</taxon>
        <taxon>Glomerales</taxon>
        <taxon>Glomeraceae</taxon>
        <taxon>Rhizophagus</taxon>
    </lineage>
</organism>
<feature type="region of interest" description="Disordered" evidence="1">
    <location>
        <begin position="36"/>
        <end position="102"/>
    </location>
</feature>
<protein>
    <submittedName>
        <fullName evidence="2">Uncharacterized protein</fullName>
    </submittedName>
</protein>
<gene>
    <name evidence="2" type="ORF">RCL2_002106600</name>
</gene>
<evidence type="ECO:0000313" key="3">
    <source>
        <dbReference type="Proteomes" id="UP000615446"/>
    </source>
</evidence>
<accession>A0A8H3QWB0</accession>
<feature type="compositionally biased region" description="Polar residues" evidence="1">
    <location>
        <begin position="56"/>
        <end position="79"/>
    </location>
</feature>
<proteinExistence type="predicted"/>
<evidence type="ECO:0000313" key="2">
    <source>
        <dbReference type="EMBL" id="GES94326.1"/>
    </source>
</evidence>
<dbReference type="Proteomes" id="UP000615446">
    <property type="component" value="Unassembled WGS sequence"/>
</dbReference>
<comment type="caution">
    <text evidence="2">The sequence shown here is derived from an EMBL/GenBank/DDBJ whole genome shotgun (WGS) entry which is preliminary data.</text>
</comment>
<reference evidence="2" key="1">
    <citation type="submission" date="2019-10" db="EMBL/GenBank/DDBJ databases">
        <title>Conservation and host-specific expression of non-tandemly repeated heterogenous ribosome RNA gene in arbuscular mycorrhizal fungi.</title>
        <authorList>
            <person name="Maeda T."/>
            <person name="Kobayashi Y."/>
            <person name="Nakagawa T."/>
            <person name="Ezawa T."/>
            <person name="Yamaguchi K."/>
            <person name="Bino T."/>
            <person name="Nishimoto Y."/>
            <person name="Shigenobu S."/>
            <person name="Kawaguchi M."/>
        </authorList>
    </citation>
    <scope>NUCLEOTIDE SEQUENCE</scope>
    <source>
        <strain evidence="2">HR1</strain>
    </source>
</reference>
<sequence>MLGKKNSKPSRKTLKSYTLKLYQTTRKLTTLTTNRRITTTINRPQEITDREAKLKQQASGANTPTRAKSPSLTSSSKTDQSNKHVRKDPECESFSSEEEQLENMMNTQQTLIQCFDAVAGGLQGVIEEAIHNLIGGFTNSQQINDDNDDQVLFDNDEEHLVTNNKDDADIENNVEI</sequence>
<evidence type="ECO:0000256" key="1">
    <source>
        <dbReference type="SAM" id="MobiDB-lite"/>
    </source>
</evidence>
<dbReference type="AlphaFoldDB" id="A0A8H3QWB0"/>
<dbReference type="EMBL" id="BLAL01000234">
    <property type="protein sequence ID" value="GES94326.1"/>
    <property type="molecule type" value="Genomic_DNA"/>
</dbReference>
<name>A0A8H3QWB0_9GLOM</name>